<name>A0AAD9ARL1_9PEZI</name>
<organism evidence="1 2">
    <name type="scientific">Colletotrichum chrysophilum</name>
    <dbReference type="NCBI Taxonomy" id="1836956"/>
    <lineage>
        <taxon>Eukaryota</taxon>
        <taxon>Fungi</taxon>
        <taxon>Dikarya</taxon>
        <taxon>Ascomycota</taxon>
        <taxon>Pezizomycotina</taxon>
        <taxon>Sordariomycetes</taxon>
        <taxon>Hypocreomycetidae</taxon>
        <taxon>Glomerellales</taxon>
        <taxon>Glomerellaceae</taxon>
        <taxon>Colletotrichum</taxon>
        <taxon>Colletotrichum gloeosporioides species complex</taxon>
    </lineage>
</organism>
<dbReference type="Proteomes" id="UP001243330">
    <property type="component" value="Unassembled WGS sequence"/>
</dbReference>
<evidence type="ECO:0000313" key="2">
    <source>
        <dbReference type="Proteomes" id="UP001243330"/>
    </source>
</evidence>
<proteinExistence type="predicted"/>
<keyword evidence="2" id="KW-1185">Reference proteome</keyword>
<accession>A0AAD9ARL1</accession>
<dbReference type="AlphaFoldDB" id="A0AAD9ARL1"/>
<sequence length="198" mass="21224">MARPNNVSIRDGSRVPMSPLCVARFCGEPTGRHPLALRASDGERFASSLSFTESIARTASRHITSPSPVSSTAEALRRPAVSFSPFGLPGGRPFFAFLSQTATAQPISSETADPMPKCIVSATKASRMSRKDGQTPQNARRCTTAAPVVDRHRPPWPLPSVEPAVQDGPLEIVRVGNLAGQVGRKRSRVRLHCISLAC</sequence>
<comment type="caution">
    <text evidence="1">The sequence shown here is derived from an EMBL/GenBank/DDBJ whole genome shotgun (WGS) entry which is preliminary data.</text>
</comment>
<protein>
    <submittedName>
        <fullName evidence="1">Uncharacterized protein</fullName>
    </submittedName>
</protein>
<evidence type="ECO:0000313" key="1">
    <source>
        <dbReference type="EMBL" id="KAK1852477.1"/>
    </source>
</evidence>
<reference evidence="1" key="1">
    <citation type="submission" date="2023-01" db="EMBL/GenBank/DDBJ databases">
        <title>Colletotrichum chrysophilum M932 genome sequence.</title>
        <authorList>
            <person name="Baroncelli R."/>
        </authorList>
    </citation>
    <scope>NUCLEOTIDE SEQUENCE</scope>
    <source>
        <strain evidence="1">M932</strain>
    </source>
</reference>
<gene>
    <name evidence="1" type="ORF">CCHR01_04922</name>
</gene>
<dbReference type="EMBL" id="JAQOWY010000074">
    <property type="protein sequence ID" value="KAK1852477.1"/>
    <property type="molecule type" value="Genomic_DNA"/>
</dbReference>